<dbReference type="GO" id="GO:0031509">
    <property type="term" value="P:subtelomeric heterochromatin formation"/>
    <property type="evidence" value="ECO:0007669"/>
    <property type="project" value="InterPro"/>
</dbReference>
<dbReference type="InterPro" id="IPR013523">
    <property type="entry name" value="Hist_AcTrfase_HAT1_C"/>
</dbReference>
<evidence type="ECO:0000256" key="6">
    <source>
        <dbReference type="ARBA" id="ARBA00023242"/>
    </source>
</evidence>
<keyword evidence="6" id="KW-0539">Nucleus</keyword>
<accession>A0A1B6MCB4</accession>
<dbReference type="Gene3D" id="1.10.10.390">
    <property type="match status" value="1"/>
</dbReference>
<evidence type="ECO:0000256" key="7">
    <source>
        <dbReference type="ARBA" id="ARBA00023315"/>
    </source>
</evidence>
<dbReference type="InterPro" id="IPR017380">
    <property type="entry name" value="Hist_AcTrfase_B-typ_cat-su"/>
</dbReference>
<keyword evidence="5" id="KW-0808">Transferase</keyword>
<dbReference type="GO" id="GO:0004402">
    <property type="term" value="F:histone acetyltransferase activity"/>
    <property type="evidence" value="ECO:0007669"/>
    <property type="project" value="InterPro"/>
</dbReference>
<evidence type="ECO:0000256" key="4">
    <source>
        <dbReference type="ARBA" id="ARBA00021268"/>
    </source>
</evidence>
<dbReference type="InterPro" id="IPR048776">
    <property type="entry name" value="HAT1_C"/>
</dbReference>
<evidence type="ECO:0000256" key="5">
    <source>
        <dbReference type="ARBA" id="ARBA00022679"/>
    </source>
</evidence>
<dbReference type="Gene3D" id="3.90.360.10">
    <property type="entry name" value="Histone acetyl transferase 1 (HAT1), N-terminal domain"/>
    <property type="match status" value="1"/>
</dbReference>
<dbReference type="EC" id="2.3.1.48" evidence="3"/>
<dbReference type="InterPro" id="IPR037113">
    <property type="entry name" value="Hat1_N_sf"/>
</dbReference>
<dbReference type="SUPFAM" id="SSF55729">
    <property type="entry name" value="Acyl-CoA N-acyltransferases (Nat)"/>
    <property type="match status" value="1"/>
</dbReference>
<feature type="site" description="Interaction with histone H4 N-terminus" evidence="11">
    <location>
        <position position="203"/>
    </location>
</feature>
<evidence type="ECO:0000256" key="1">
    <source>
        <dbReference type="ARBA" id="ARBA00004123"/>
    </source>
</evidence>
<keyword evidence="7" id="KW-0012">Acyltransferase</keyword>
<sequence length="443" mass="51273">HFRLRMVELLKVRLIKSNRKMDVDIAGSLEGEFVCDSNEALEFKLVRSVEDIGNDQASFKPEMSHQIFGDNESIFGYKGLRVKLYYSACRLTMYLGQEYEAVVDPDTFDGVEPDNILQLIQEKLQIPHVISNVDEFVKALKDDESFQPFGDKLTSFQDGNKTYEIYHCDTSNQKFLNFHERLQTFILFYIDAASYIDTDDSKWQFFVLYENYKSQSGAECHAVVGYCTVYEYYAYPDRTRPRVSQMLVLPPFQRRGLAVHLLCSIYQHYRGIDGVSDITVEDPNEEFQHLRDYVDASLCSGLDSFSLDKLRQGFSPEMATEACLKFKINKKQARRVYEILRLKETNVHDDSDFSSFRLDVKRRLNIPFQKETALIKKLKSQLEEDPQLATALGLKTPEQRFDTLDKMFTDNRMLSTPVLATQQLMGTFENTGKVLITFLPTPL</sequence>
<feature type="domain" description="Histone acetyltransferase type B catalytic subunit C-terminal" evidence="13">
    <location>
        <begin position="291"/>
        <end position="342"/>
    </location>
</feature>
<dbReference type="GO" id="GO:0042393">
    <property type="term" value="F:histone binding"/>
    <property type="evidence" value="ECO:0007669"/>
    <property type="project" value="InterPro"/>
</dbReference>
<evidence type="ECO:0000256" key="9">
    <source>
        <dbReference type="PIRSR" id="PIRSR038084-1"/>
    </source>
</evidence>
<dbReference type="Pfam" id="PF21183">
    <property type="entry name" value="HAT1_C"/>
    <property type="match status" value="1"/>
</dbReference>
<name>A0A1B6MCB4_9HEMI</name>
<comment type="subcellular location">
    <subcellularLocation>
        <location evidence="1">Nucleus</location>
    </subcellularLocation>
</comment>
<reference evidence="14" key="1">
    <citation type="submission" date="2015-11" db="EMBL/GenBank/DDBJ databases">
        <title>De novo transcriptome assembly of four potential Pierce s Disease insect vectors from Arizona vineyards.</title>
        <authorList>
            <person name="Tassone E.E."/>
        </authorList>
    </citation>
    <scope>NUCLEOTIDE SEQUENCE</scope>
</reference>
<gene>
    <name evidence="14" type="ORF">g.15214</name>
</gene>
<feature type="non-terminal residue" evidence="14">
    <location>
        <position position="1"/>
    </location>
</feature>
<evidence type="ECO:0000256" key="2">
    <source>
        <dbReference type="ARBA" id="ARBA00010543"/>
    </source>
</evidence>
<evidence type="ECO:0000256" key="11">
    <source>
        <dbReference type="PIRSR" id="PIRSR038084-3"/>
    </source>
</evidence>
<dbReference type="GO" id="GO:0005634">
    <property type="term" value="C:nucleus"/>
    <property type="evidence" value="ECO:0007669"/>
    <property type="project" value="UniProtKB-SubCell"/>
</dbReference>
<protein>
    <recommendedName>
        <fullName evidence="4">Histone acetyltransferase type B catalytic subunit</fullName>
        <ecNumber evidence="3">2.3.1.48</ecNumber>
    </recommendedName>
</protein>
<evidence type="ECO:0000313" key="14">
    <source>
        <dbReference type="EMBL" id="JAT33557.1"/>
    </source>
</evidence>
<feature type="domain" description="Histone acetyl transferase HAT1 N-terminal" evidence="12">
    <location>
        <begin position="33"/>
        <end position="191"/>
    </location>
</feature>
<evidence type="ECO:0000259" key="12">
    <source>
        <dbReference type="Pfam" id="PF10394"/>
    </source>
</evidence>
<dbReference type="CDD" id="cd04301">
    <property type="entry name" value="NAT_SF"/>
    <property type="match status" value="1"/>
</dbReference>
<dbReference type="GO" id="GO:0000781">
    <property type="term" value="C:chromosome, telomeric region"/>
    <property type="evidence" value="ECO:0007669"/>
    <property type="project" value="GOC"/>
</dbReference>
<comment type="catalytic activity">
    <reaction evidence="8">
        <text>L-lysyl-[protein] + acetyl-CoA = N(6)-acetyl-L-lysyl-[protein] + CoA + H(+)</text>
        <dbReference type="Rhea" id="RHEA:45948"/>
        <dbReference type="Rhea" id="RHEA-COMP:9752"/>
        <dbReference type="Rhea" id="RHEA-COMP:10731"/>
        <dbReference type="ChEBI" id="CHEBI:15378"/>
        <dbReference type="ChEBI" id="CHEBI:29969"/>
        <dbReference type="ChEBI" id="CHEBI:57287"/>
        <dbReference type="ChEBI" id="CHEBI:57288"/>
        <dbReference type="ChEBI" id="CHEBI:61930"/>
        <dbReference type="EC" id="2.3.1.48"/>
    </reaction>
</comment>
<feature type="region of interest" description="Interaction with histone H4 N-terminus" evidence="10">
    <location>
        <begin position="70"/>
        <end position="72"/>
    </location>
</feature>
<feature type="active site" description="Proton donor/acceptor" evidence="9">
    <location>
        <position position="281"/>
    </location>
</feature>
<dbReference type="AlphaFoldDB" id="A0A1B6MCB4"/>
<dbReference type="InterPro" id="IPR016181">
    <property type="entry name" value="Acyl_CoA_acyltransferase"/>
</dbReference>
<dbReference type="Gene3D" id="3.40.630.30">
    <property type="match status" value="1"/>
</dbReference>
<dbReference type="PANTHER" id="PTHR12046">
    <property type="entry name" value="HISTONE ACETYLTRANSFERASE TYPE B CATALYTIC SUBUNIT"/>
    <property type="match status" value="1"/>
</dbReference>
<evidence type="ECO:0000256" key="3">
    <source>
        <dbReference type="ARBA" id="ARBA00013184"/>
    </source>
</evidence>
<evidence type="ECO:0000256" key="10">
    <source>
        <dbReference type="PIRSR" id="PIRSR038084-2"/>
    </source>
</evidence>
<feature type="binding site" evidence="10">
    <location>
        <position position="284"/>
    </location>
    <ligand>
        <name>acetyl-CoA</name>
        <dbReference type="ChEBI" id="CHEBI:57288"/>
    </ligand>
</feature>
<evidence type="ECO:0000256" key="8">
    <source>
        <dbReference type="ARBA" id="ARBA00048017"/>
    </source>
</evidence>
<evidence type="ECO:0000259" key="13">
    <source>
        <dbReference type="Pfam" id="PF21183"/>
    </source>
</evidence>
<dbReference type="PIRSF" id="PIRSF038084">
    <property type="entry name" value="HAT-B_cat"/>
    <property type="match status" value="1"/>
</dbReference>
<comment type="similarity">
    <text evidence="2">Belongs to the HAT1 family.</text>
</comment>
<proteinExistence type="inferred from homology"/>
<dbReference type="EMBL" id="GEBQ01006420">
    <property type="protein sequence ID" value="JAT33557.1"/>
    <property type="molecule type" value="Transcribed_RNA"/>
</dbReference>
<feature type="region of interest" description="Interaction with histone H4 N-terminus" evidence="10">
    <location>
        <begin position="230"/>
        <end position="232"/>
    </location>
</feature>
<dbReference type="Pfam" id="PF10394">
    <property type="entry name" value="Hat1_N"/>
    <property type="match status" value="1"/>
</dbReference>
<dbReference type="InterPro" id="IPR019467">
    <property type="entry name" value="Hat1_N"/>
</dbReference>
<organism evidence="14">
    <name type="scientific">Graphocephala atropunctata</name>
    <dbReference type="NCBI Taxonomy" id="36148"/>
    <lineage>
        <taxon>Eukaryota</taxon>
        <taxon>Metazoa</taxon>
        <taxon>Ecdysozoa</taxon>
        <taxon>Arthropoda</taxon>
        <taxon>Hexapoda</taxon>
        <taxon>Insecta</taxon>
        <taxon>Pterygota</taxon>
        <taxon>Neoptera</taxon>
        <taxon>Paraneoptera</taxon>
        <taxon>Hemiptera</taxon>
        <taxon>Auchenorrhyncha</taxon>
        <taxon>Membracoidea</taxon>
        <taxon>Cicadellidae</taxon>
        <taxon>Cicadellinae</taxon>
        <taxon>Cicadellini</taxon>
        <taxon>Graphocephala</taxon>
    </lineage>
</organism>